<proteinExistence type="predicted"/>
<organism evidence="2 3">
    <name type="scientific">Noviherbaspirillum saxi</name>
    <dbReference type="NCBI Taxonomy" id="2320863"/>
    <lineage>
        <taxon>Bacteria</taxon>
        <taxon>Pseudomonadati</taxon>
        <taxon>Pseudomonadota</taxon>
        <taxon>Betaproteobacteria</taxon>
        <taxon>Burkholderiales</taxon>
        <taxon>Oxalobacteraceae</taxon>
        <taxon>Noviherbaspirillum</taxon>
    </lineage>
</organism>
<dbReference type="PANTHER" id="PTHR35841:SF1">
    <property type="entry name" value="PHOSPHONATES-BINDING PERIPLASMIC PROTEIN"/>
    <property type="match status" value="1"/>
</dbReference>
<evidence type="ECO:0000256" key="1">
    <source>
        <dbReference type="SAM" id="SignalP"/>
    </source>
</evidence>
<dbReference type="AlphaFoldDB" id="A0A3A3FER3"/>
<feature type="signal peptide" evidence="1">
    <location>
        <begin position="1"/>
        <end position="39"/>
    </location>
</feature>
<comment type="caution">
    <text evidence="2">The sequence shown here is derived from an EMBL/GenBank/DDBJ whole genome shotgun (WGS) entry which is preliminary data.</text>
</comment>
<reference evidence="3" key="1">
    <citation type="submission" date="2018-09" db="EMBL/GenBank/DDBJ databases">
        <authorList>
            <person name="Zhu H."/>
        </authorList>
    </citation>
    <scope>NUCLEOTIDE SEQUENCE [LARGE SCALE GENOMIC DNA]</scope>
    <source>
        <strain evidence="3">K1R23-30</strain>
    </source>
</reference>
<dbReference type="EMBL" id="QYUO01000003">
    <property type="protein sequence ID" value="RJF91831.1"/>
    <property type="molecule type" value="Genomic_DNA"/>
</dbReference>
<keyword evidence="3" id="KW-1185">Reference proteome</keyword>
<evidence type="ECO:0000313" key="3">
    <source>
        <dbReference type="Proteomes" id="UP000265955"/>
    </source>
</evidence>
<evidence type="ECO:0000313" key="2">
    <source>
        <dbReference type="EMBL" id="RJF91831.1"/>
    </source>
</evidence>
<dbReference type="Proteomes" id="UP000265955">
    <property type="component" value="Unassembled WGS sequence"/>
</dbReference>
<dbReference type="SUPFAM" id="SSF53850">
    <property type="entry name" value="Periplasmic binding protein-like II"/>
    <property type="match status" value="1"/>
</dbReference>
<dbReference type="Pfam" id="PF12974">
    <property type="entry name" value="Phosphonate-bd"/>
    <property type="match status" value="1"/>
</dbReference>
<gene>
    <name evidence="2" type="ORF">D3871_24425</name>
</gene>
<accession>A0A3A3FER3</accession>
<keyword evidence="1" id="KW-0732">Signal</keyword>
<name>A0A3A3FER3_9BURK</name>
<dbReference type="Gene3D" id="3.40.190.10">
    <property type="entry name" value="Periplasmic binding protein-like II"/>
    <property type="match status" value="2"/>
</dbReference>
<feature type="chain" id="PRO_5017462446" evidence="1">
    <location>
        <begin position="40"/>
        <end position="300"/>
    </location>
</feature>
<dbReference type="PANTHER" id="PTHR35841">
    <property type="entry name" value="PHOSPHONATES-BINDING PERIPLASMIC PROTEIN"/>
    <property type="match status" value="1"/>
</dbReference>
<protein>
    <submittedName>
        <fullName evidence="2">Phosphate/phosphite/phosphonate ABC transporter substrate-binding protein</fullName>
    </submittedName>
</protein>
<sequence>MKIAKIHRKGVWRDPLKKLSNCKVVSLLFATCLGAPAWAADSTPLSFGVISQRSPLLAAQFWNPILHYIGKRSGVPLELKLAKTGPEHAEMVHRGEYSFIYSNHNFTRQNDRVGYSVFARPNQPAIRGEIIVLADSPIRDVADLRSREVVFPSQVAFVGYTVPMDMLVRAGVKVNPLFAGTQEGAIAQMVSGRAVAAGVNSQVAQAYAKRQNINYRVLWRSEEYLDIPLSAHPGIPKDKVNAVRDALISMSDDPEGRKILAEAARLFHLESPFGFVAARDAEFNNVRRLYRTSPVEESRQ</sequence>